<comment type="caution">
    <text evidence="1">The sequence shown here is derived from an EMBL/GenBank/DDBJ whole genome shotgun (WGS) entry which is preliminary data.</text>
</comment>
<sequence>MAIDGSFSLESALERFLARCPKVGGLRHFESLVRKGNKVTEEEVVNSVAELSLHPHYTIPLLGCFRPIAQKIVDRAVDLLHHVSDDLRSNSDEQGEDSGYLGDAEVVTVIQFHVNSRSGLRLHELACLAFCRVLDLAPFLLESVLRYFKFAPPPFERLMKRTVPELSSRVVSHYLNAARISYRLLIINTEILSKLWDWSCFLDFVKKFGSLNLYSDAEFKNDIADIRWCGLQILSVILRTSDRAIVDFGVQAEESISCLLRWEEFCCDTSLEKAASYIESSDKLGSTIDDLSFNQENCLRCFGLYSQVYSQVNEIEPSTRCRKLAIRDNKSRLISEFRDDKSDSNPFVLTSTVKRSYEVVLLAVSQKWPVLLYGPTGSGKSALVNNLAKESGNQVLSIHMDDQIDGKTLIGSYVCMEQPGEFKWQPGSLTQAILNGYWVVFEDIDKAPSDMQSVLLPLLEGARSFATGYGEEIRIPESFRLFSTISTSKLDQSLSVEGGNSLGNLWRRVMIMPPSNDDLQNIVKSWYPNLESLTERLIETFERIQSRNSVSYGSLSRYSLRDLLKWCKRIACFDFSSRMNGLSADECHDIYQEAVDIFASFSASAENRLIMMKELAKMWAVLVSTIESLYPSHEPVIQKLSSEIKIGRVTLPCSEKVGLHEETRKFVSIRSSLHVLEKIACSVNFNEPVLLVGETGTGKTTLVQNLAGMLGQRLTVLNLSQQSDVADLLGGFKPMDARFICIPLYKEFEYLFSKTFSMMVFINLLLSDRDWKKLLKGLCKYVDEYKKGKKRKKYLDEEWENFSLKLETACRQIASSGMIFSFVEGAFVNALRKGEWILLDEINLAPPETLQRIIGVLEGDNGSLCLAERGDVSHICRHPEFRIFACMNPATDAGKRDLPYTLRSRFTEFFVDDVLDDKDLELFIERFLGESRSNRERVQKIRCFYKAAKKESEEKLQDGANQKPQYSLRSLYRALEFTRKAEGKFGFERALYGGFCMFFLTMLDGPSAKIMKQMIGHWLVKSVPASVPFDNYLNIERGILMSDDFLKNYVLTKSVREHLSNLARAIFIKRYPVLLQGPTSSGKTSLVKYLAALTGCEFVRINNHEHTDIQEYLGSYITDACGRLVFHEGVLVKAVRNGHWIVLDELNLAPSDVLEALNRLLDDNRELFVPELCETIKAHPDFMLFATQNPPTSYGGRKMLSRAFRNRFVEIHVDEIPENELSTILEKRCEIPETYAKKMVEVMKELQLHRQSSKVFAGKHGFITPRDLFRWANRFKAFGKSYEDLARDGYYLLAERLRDESEKCEVQEVLEKTLRVRLVKDDLYPQLREPVLLVGETGGGKTSVCQMLSLVLGSKLRILNCHQYTETSDFIGGFYPVRDRSRLMSEFKHLIEQRLKSELNKYFYLSYNREISSDIRQASSTLGKLAEIIKCCRDGQICGAAPQELDSLEQLMLDVTQLHQRWQTIFMWHDGPLVQAMKDGSLFLVDEISLADDSVLERLNSVLEAERKLSLAEKGGLIMENVTAHEDFFVLATMNPGGDYGKKELSPALRNRFTEIWVPSVSDLDELGNIALQRISNPGLSALVGPMLNFWESFSHLQTGRTLTVRDLLSWVAFINVTERSLGPTYALLHGIFLILLDGLSLGMCALLEEDNGVLYAKLSSMENYGWGDIGTNADSPCSDAMQCDNIFGIDPFYIEKGDEKTEVGSFDFSAPTARRNALRVLRAMQLSKPVLLEGSPGVGKTSLIVALGKYSGHKVVRINLSEQTDIMDLLGSDLPAESDEGMKFAWSDGILLQAIKEGCWVLLDEINLAPQSVLEGLNAILDHRGEVFIPELGLTFRCPSSFRVFACQNPSYQGGGRKGLPRSFLNRFTKVYVDELVEDDYLSICSSRFQSIPRSLLLKLVLFNKRLHKEIVVYRKFAQDGSPWEFNLRDVTRSCQILKGAPEKTKCDYFLNILYLQRMRTADDRQEVLRIYEEIFGTKPFINPYPRVQLNPQYLVVGNTAIKRNYTQCSKVLSSQLKILPGIRHSLEAAAHCIKEQWLCILVGPQSSGKTSLIRLLAQLTGNILNELNLSSATDISELLGCFEQYNVFRSFRMVVAQVESYINKYSSLQLESSVEAIIVGKKELISRWLSFSSSVDFTLLSSSHSAYKENWKRISNSLRLLVEIIEKLRLDLGNNRCDELNRMEKTILKLQDNLKLLQSAKFEWVTGSLIKAVENGEWIVLENANLCNPTVLDRINSLMEPSGTITINERGTVDGKPVVLGPHPNFRMFLTVNPSYGEISRAMRNRGVEIYMMPPYWLFDKGSGFTFEDSELKDANRFLVLSGIPGGKLVESMSKAHVYAKCEGLRFNKSITHLELARWAQLFQRLLINGNQPKWSLQISWEHTYLSSLGVGEGENIINKASNTYLSMIESSESASLFDSSLCMPGGWPMPLKLRDFIWYSKETSVRQNCMYLEFLGSHNCSMTYLMNIEMLQSIMFPKISNRVISSSSGKREYNSNLTKKMLLFAANWTIEQATESDFQLHLLWLSWFSSQLQPYHQFFNSFLTSLKKELEDQIWKDLFRLHRKLTSLSSVNLDLHPIPVLSMELVDLTASDDMSKVQLCNAINCVDLLRLSYQQWNAENEHDYSDESLYFQPFLDSVKNLEKKMEGESLAEVSSWHFQSERSLLWVHGGHPFLPQSAKLYHQQHQLLELCESLWQKQEVLCKTPGYDSWFDILPINDSASWFLDMELLQELSPISIVDHTELQLALSSVSHLLESALKYSLTASRRPPQTFVPHQKLLWMLDAWMSVDAAHVKVASFVLEMWFHWHSFLWSYHPAPLMSLSSKGNHDIPLPQLLIQPVKTAVVFQILQSRDAIKDYSVYCLKLKVASRNFWESPAPKSFPSSLLAVARSIFNQIICAHKKSFDAGKFAEIKSMLCAFGKIVVTQDSICHLNSLIASSSHRRLKSLVHLFIEPLLRELYLHCSPIGLHANLGFAWLFIGGLRFHLLLSCDDLDPAMKYSWKCSQLEEKISLLELEIKVRQECNYLCGWSPSREADKKRAAALQMLEVEQKRLQRKIVFRPDPLKFKALKKECDEFLELFNSSTNLVKNIAIMDLQNAIQQMCNWQETASSFICRLSEEYPEFIDLAQPVQVAVYEMKLGLSIVLSSTLQKVFQERIDDDMDQVMESLYLFMRFPRTYGFGSDSVNFKSRLPECYFHGLDFSSNLCQMCISFLEKMVTFQSDINAAKQGSVLQLRASIYQNALIRVAHSVANSRLMDKASFMLLDKIFSEFASIWTNMKDEVKTKENHNAQQYKFRPRAFKVDRVFEVEKSSLRKFFANDAFSEWQELLLEEEFAEKLEAGDEHESLEEEWNLMQESILDNMVYIHNQLFGSTNLILSSGTFQISDAERLLSFSDSYTLGLEMIKGLEGLFTSTLDAKLAPEHLLRICLEHEKIVSSNHSARKYNFYKDSNAPVMAKMVKLLTTLQQRVLMCLSEWEDHPGLQKILNMIEMLLAIPLTTPLAKPLSGLQILLRHVQMLQENGMKFPLSDLLEPIIVLVSSWQRMEFESWPVLLDEVQDQYEKNAGKLWFPLFSVLPHTHSDEVAGYDQSTLHRQAIRNYLVAEFNLEEFIQTSSIGEFRKRLLLIFAFLGQFVIGRSLEAYSRILEHIGNNRKNIEKEVKELLKLCRWEHFMPIENLKRIRQKLRKLVQKYTELLQQPAMLILNQETAQKGLNVLSIQGQKAPTEISDMSEGLLSAVLDLPQFNDEERCTWYGNWRIKISDTLRKLQLQIEPELCFLHAKDNAAQWLESQSGNQLYAEQWKGLWKTLENICRSAMDSSYLWKDLNRTVGKKRAFSELLKLLESSGLHKHKYEIMKILGDSNWLFLQPSYDAQHLLLAPNRLSAANVSAVSEIQCLPDGTLDTEWKAVNEFYFKSLASVQLLQQICLKHHHDFSSEQTTRSVSFLNHLLVIQQMQREAAYGFAKHLKQLHKCVSNFGSLYPNSTNFEEKTDNECSFAHNQHETIKCIWQQKELFDSLYVMLVEESLLLRTVESTHLSDCQSVRVAAHSVLSFSKKFIPVIQKSKESLDNYLLGPGAAITVMMGSFHHVISGQIESLVFQNFQVINEFGEHLSALRKEDFGGSSVIETLLSLFDDLLKKGKRMAEQFNSALETRSYSTYSCEEAKYCNGNSSDLEAQFGRAITRIYENIMDMLQKLGSLSSDHALSEESLRRVTSWEYIYKSTIAILNFDHLNYQTLEAISCAEKLVNYHGQGTPRLSSNIEAHLKHLCKLLDLVLNFSDGFLQDFLAMHKTTSVMTHALASILASLFSKGFGISAKDQEDDASHDLSQDGSGTGMGEGAGVKDVSDQIDDEDQLLGTSEKAGEEQDASDKVPSKDDKGIEVEQDFAADTYSVGEDSDGEDNDENGEDEQLESAMGETGANSEVVNEKLWDKEEEENHSSAKEKYESGPSVRDKDESSRELRAKEDFVSMADEQGELDSDVTDGQKDETGDLEELGDAENTEDLSMDKEEAFTDPTGLKLDESNENLEEDTNMDEIDGTDTKEELGPEEPDESAENGNHEEMDKNSADEIMEEADGEQAGGTSEKDDANGDAEENTEMNLTTPRKDVFKAGMSESTDGHVPNAESAPQPNVGCGASKSVAPEADWFDGNDIHNEITPLMSLPSNNTSQMDIRVSGSSASGKPTDDIPKSQVPHQKASPVQKTNANPYRNIGDALEEWKERVNVSVDLRADNTEMQGEVEDENADEYGYVSEFDKGTAQALGPATSEQIDKGGDTSKPNADNLAEHKNDVTEMEIEKQNSEAQPIEHRAAIIKNKMEQTPISDLEELPVQESPETHRDNDGDPGSLSESLVSIKKSYLSEELNQLSKLSVSDNEPGKALELAEVSDDLKNNANALWRRYEFQTARLSQELAEQLRLVMEPTLASKLQGDYKTGKRINMKKVIPYIASHYRKDKIWLRRTRPNKRDYQVVIAVDDSRSMSESGCGGVAIEALVTVCRAMSQLEMGNLSVVSFGKKGNIRSLHDFDEPFTGVAGIKMMSGLTFEQENTIADEPVLDLLMFLNNMLDTAVAKARLPSGQNPLQQLVLIIGDGRFHEKENLKRWVRDLLSKKRMVAFLLVDSPEESIVDLKELSFEGKEIKVSKYLDSFPFPYYIVLRNIEALPRTLADLLRQWFELMQYTRE</sequence>
<proteinExistence type="predicted"/>
<evidence type="ECO:0000313" key="2">
    <source>
        <dbReference type="Proteomes" id="UP000829398"/>
    </source>
</evidence>
<dbReference type="EMBL" id="CM039176">
    <property type="protein sequence ID" value="KAH9713501.1"/>
    <property type="molecule type" value="Genomic_DNA"/>
</dbReference>
<organism evidence="1 2">
    <name type="scientific">Citrus sinensis</name>
    <name type="common">Sweet orange</name>
    <name type="synonym">Citrus aurantium var. sinensis</name>
    <dbReference type="NCBI Taxonomy" id="2711"/>
    <lineage>
        <taxon>Eukaryota</taxon>
        <taxon>Viridiplantae</taxon>
        <taxon>Streptophyta</taxon>
        <taxon>Embryophyta</taxon>
        <taxon>Tracheophyta</taxon>
        <taxon>Spermatophyta</taxon>
        <taxon>Magnoliopsida</taxon>
        <taxon>eudicotyledons</taxon>
        <taxon>Gunneridae</taxon>
        <taxon>Pentapetalae</taxon>
        <taxon>rosids</taxon>
        <taxon>malvids</taxon>
        <taxon>Sapindales</taxon>
        <taxon>Rutaceae</taxon>
        <taxon>Aurantioideae</taxon>
        <taxon>Citrus</taxon>
    </lineage>
</organism>
<reference evidence="2" key="1">
    <citation type="journal article" date="2023" name="Hortic. Res.">
        <title>A chromosome-level phased genome enabling allele-level studies in sweet orange: a case study on citrus Huanglongbing tolerance.</title>
        <authorList>
            <person name="Wu B."/>
            <person name="Yu Q."/>
            <person name="Deng Z."/>
            <person name="Duan Y."/>
            <person name="Luo F."/>
            <person name="Gmitter F. Jr."/>
        </authorList>
    </citation>
    <scope>NUCLEOTIDE SEQUENCE [LARGE SCALE GENOMIC DNA]</scope>
    <source>
        <strain evidence="2">cv. Valencia</strain>
    </source>
</reference>
<gene>
    <name evidence="1" type="ORF">KPL71_020359</name>
</gene>
<keyword evidence="2" id="KW-1185">Reference proteome</keyword>
<dbReference type="Proteomes" id="UP000829398">
    <property type="component" value="Chromosome 7"/>
</dbReference>
<accession>A0ACB8J9D9</accession>
<name>A0ACB8J9D9_CITSI</name>
<evidence type="ECO:0000313" key="1">
    <source>
        <dbReference type="EMBL" id="KAH9713501.1"/>
    </source>
</evidence>
<protein>
    <submittedName>
        <fullName evidence="1">Midasin</fullName>
    </submittedName>
</protein>